<feature type="compositionally biased region" description="Polar residues" evidence="8">
    <location>
        <begin position="390"/>
        <end position="409"/>
    </location>
</feature>
<comment type="caution">
    <text evidence="11">The sequence shown here is derived from an EMBL/GenBank/DDBJ whole genome shotgun (WGS) entry which is preliminary data.</text>
</comment>
<evidence type="ECO:0000256" key="8">
    <source>
        <dbReference type="SAM" id="MobiDB-lite"/>
    </source>
</evidence>
<accession>A0A833VQR1</accession>
<evidence type="ECO:0000256" key="2">
    <source>
        <dbReference type="ARBA" id="ARBA00004496"/>
    </source>
</evidence>
<dbReference type="InterPro" id="IPR015847">
    <property type="entry name" value="ExoRNase_PH_dom2"/>
</dbReference>
<feature type="compositionally biased region" description="Polar residues" evidence="8">
    <location>
        <begin position="324"/>
        <end position="339"/>
    </location>
</feature>
<feature type="compositionally biased region" description="Polar residues" evidence="8">
    <location>
        <begin position="360"/>
        <end position="378"/>
    </location>
</feature>
<dbReference type="GO" id="GO:0071038">
    <property type="term" value="P:TRAMP-dependent tRNA surveillance pathway"/>
    <property type="evidence" value="ECO:0007669"/>
    <property type="project" value="TreeGrafter"/>
</dbReference>
<dbReference type="GO" id="GO:0071028">
    <property type="term" value="P:nuclear mRNA surveillance"/>
    <property type="evidence" value="ECO:0007669"/>
    <property type="project" value="TreeGrafter"/>
</dbReference>
<evidence type="ECO:0000256" key="1">
    <source>
        <dbReference type="ARBA" id="ARBA00004123"/>
    </source>
</evidence>
<dbReference type="SUPFAM" id="SSF54211">
    <property type="entry name" value="Ribosomal protein S5 domain 2-like"/>
    <property type="match status" value="1"/>
</dbReference>
<protein>
    <recommendedName>
        <fullName evidence="7">Protein ECERIFERUM 7</fullName>
    </recommendedName>
</protein>
<keyword evidence="5" id="KW-0694">RNA-binding</keyword>
<evidence type="ECO:0000313" key="12">
    <source>
        <dbReference type="Proteomes" id="UP000623129"/>
    </source>
</evidence>
<dbReference type="GO" id="GO:0034473">
    <property type="term" value="P:U1 snRNA 3'-end processing"/>
    <property type="evidence" value="ECO:0007669"/>
    <property type="project" value="TreeGrafter"/>
</dbReference>
<name>A0A833VQR1_9POAL</name>
<dbReference type="GO" id="GO:0000176">
    <property type="term" value="C:nuclear exosome (RNase complex)"/>
    <property type="evidence" value="ECO:0007669"/>
    <property type="project" value="TreeGrafter"/>
</dbReference>
<keyword evidence="12" id="KW-1185">Reference proteome</keyword>
<evidence type="ECO:0000313" key="11">
    <source>
        <dbReference type="EMBL" id="KAF3337710.1"/>
    </source>
</evidence>
<dbReference type="PANTHER" id="PTHR11097">
    <property type="entry name" value="EXOSOME COMPLEX EXONUCLEASE RIBOSOMAL RNA PROCESSING PROTEIN"/>
    <property type="match status" value="1"/>
</dbReference>
<dbReference type="Gene3D" id="3.30.230.70">
    <property type="entry name" value="GHMP Kinase, N-terminal domain"/>
    <property type="match status" value="1"/>
</dbReference>
<evidence type="ECO:0000256" key="5">
    <source>
        <dbReference type="ARBA" id="ARBA00022884"/>
    </source>
</evidence>
<proteinExistence type="inferred from homology"/>
<dbReference type="InterPro" id="IPR050590">
    <property type="entry name" value="Exosome_comp_Rrp42_subfam"/>
</dbReference>
<dbReference type="InterPro" id="IPR027408">
    <property type="entry name" value="PNPase/RNase_PH_dom_sf"/>
</dbReference>
<reference evidence="11" key="1">
    <citation type="submission" date="2020-01" db="EMBL/GenBank/DDBJ databases">
        <title>Genome sequence of Kobresia littledalei, the first chromosome-level genome in the family Cyperaceae.</title>
        <authorList>
            <person name="Qu G."/>
        </authorList>
    </citation>
    <scope>NUCLEOTIDE SEQUENCE</scope>
    <source>
        <strain evidence="11">C.B.Clarke</strain>
        <tissue evidence="11">Leaf</tissue>
    </source>
</reference>
<feature type="domain" description="Exoribonuclease phosphorolytic" evidence="10">
    <location>
        <begin position="197"/>
        <end position="262"/>
    </location>
</feature>
<dbReference type="Proteomes" id="UP000623129">
    <property type="component" value="Unassembled WGS sequence"/>
</dbReference>
<dbReference type="GO" id="GO:0034475">
    <property type="term" value="P:U4 snRNA 3'-end processing"/>
    <property type="evidence" value="ECO:0007669"/>
    <property type="project" value="TreeGrafter"/>
</dbReference>
<evidence type="ECO:0000256" key="7">
    <source>
        <dbReference type="ARBA" id="ARBA00079975"/>
    </source>
</evidence>
<comment type="similarity">
    <text evidence="3">Belongs to the RNase PH family.</text>
</comment>
<feature type="compositionally biased region" description="Low complexity" evidence="8">
    <location>
        <begin position="350"/>
        <end position="359"/>
    </location>
</feature>
<evidence type="ECO:0000256" key="3">
    <source>
        <dbReference type="ARBA" id="ARBA00006678"/>
    </source>
</evidence>
<dbReference type="InterPro" id="IPR036345">
    <property type="entry name" value="ExoRNase_PH_dom2_sf"/>
</dbReference>
<dbReference type="GO" id="GO:0000177">
    <property type="term" value="C:cytoplasmic exosome (RNase complex)"/>
    <property type="evidence" value="ECO:0007669"/>
    <property type="project" value="TreeGrafter"/>
</dbReference>
<dbReference type="EMBL" id="SWLB01000006">
    <property type="protein sequence ID" value="KAF3337710.1"/>
    <property type="molecule type" value="Genomic_DNA"/>
</dbReference>
<comment type="subcellular location">
    <subcellularLocation>
        <location evidence="2">Cytoplasm</location>
    </subcellularLocation>
    <subcellularLocation>
        <location evidence="1">Nucleus</location>
    </subcellularLocation>
</comment>
<evidence type="ECO:0000256" key="6">
    <source>
        <dbReference type="ARBA" id="ARBA00023242"/>
    </source>
</evidence>
<keyword evidence="6" id="KW-0539">Nucleus</keyword>
<keyword evidence="4" id="KW-0963">Cytoplasm</keyword>
<dbReference type="GO" id="GO:0016075">
    <property type="term" value="P:rRNA catabolic process"/>
    <property type="evidence" value="ECO:0007669"/>
    <property type="project" value="TreeGrafter"/>
</dbReference>
<dbReference type="Pfam" id="PF03725">
    <property type="entry name" value="RNase_PH_C"/>
    <property type="match status" value="1"/>
</dbReference>
<dbReference type="InterPro" id="IPR001247">
    <property type="entry name" value="ExoRNase_PH_dom1"/>
</dbReference>
<dbReference type="Pfam" id="PF01138">
    <property type="entry name" value="RNase_PH"/>
    <property type="match status" value="1"/>
</dbReference>
<organism evidence="11 12">
    <name type="scientific">Carex littledalei</name>
    <dbReference type="NCBI Taxonomy" id="544730"/>
    <lineage>
        <taxon>Eukaryota</taxon>
        <taxon>Viridiplantae</taxon>
        <taxon>Streptophyta</taxon>
        <taxon>Embryophyta</taxon>
        <taxon>Tracheophyta</taxon>
        <taxon>Spermatophyta</taxon>
        <taxon>Magnoliopsida</taxon>
        <taxon>Liliopsida</taxon>
        <taxon>Poales</taxon>
        <taxon>Cyperaceae</taxon>
        <taxon>Cyperoideae</taxon>
        <taxon>Cariceae</taxon>
        <taxon>Carex</taxon>
        <taxon>Carex subgen. Euthyceras</taxon>
    </lineage>
</organism>
<dbReference type="SUPFAM" id="SSF55666">
    <property type="entry name" value="Ribonuclease PH domain 2-like"/>
    <property type="match status" value="1"/>
</dbReference>
<evidence type="ECO:0000256" key="4">
    <source>
        <dbReference type="ARBA" id="ARBA00022490"/>
    </source>
</evidence>
<gene>
    <name evidence="11" type="ORF">FCM35_KLT18297</name>
</gene>
<evidence type="ECO:0000259" key="9">
    <source>
        <dbReference type="Pfam" id="PF01138"/>
    </source>
</evidence>
<dbReference type="GO" id="GO:0035925">
    <property type="term" value="F:mRNA 3'-UTR AU-rich region binding"/>
    <property type="evidence" value="ECO:0007669"/>
    <property type="project" value="TreeGrafter"/>
</dbReference>
<dbReference type="AlphaFoldDB" id="A0A833VQR1"/>
<feature type="domain" description="Exoribonuclease phosphorolytic" evidence="9">
    <location>
        <begin position="37"/>
        <end position="168"/>
    </location>
</feature>
<feature type="region of interest" description="Disordered" evidence="8">
    <location>
        <begin position="311"/>
        <end position="431"/>
    </location>
</feature>
<evidence type="ECO:0000259" key="10">
    <source>
        <dbReference type="Pfam" id="PF03725"/>
    </source>
</evidence>
<sequence>MEQRWANAWRPTINEKQFIEEALRSEIRVDGRRLYDYRRLTIKFGREDGSSEVQLGETHVMGYVTGQLVQPYRDRSNEGTLAIFTEFSPMADPSFEPGRPGESAIELGRVVDRGLRESRAVDMESLCVVAGKSVWAIRVDLHIIDNGGNLIDAANIAALAALSTFRRPECSVGGGDSQEIIVHDPEERDPIALTIHHFPIAVTFAFFSEGNTLVIDPTYKEEAVMGGRMTVTMNSNGDVCAIQKAGGDGILSSDVVRCLRIASLKAAEMTTKIKEAVETYNAEVALKKVKRHPLLVAQKITVPDVEMKEASFEKMKNSDGDMESSPNQASTSRTNTNASVGRPKIWDPYSTSAPSISSSQLPGTVCTSNEPNEDQIMQTDEESKPDLRNDQISNATGVSSAIHQENSPPKSLKDAVKPKNKRKKNAERIAR</sequence>
<dbReference type="OrthoDB" id="10264038at2759"/>
<dbReference type="InterPro" id="IPR033100">
    <property type="entry name" value="Rrp45"/>
</dbReference>
<dbReference type="CDD" id="cd11368">
    <property type="entry name" value="RNase_PH_RRP45"/>
    <property type="match status" value="1"/>
</dbReference>
<dbReference type="InterPro" id="IPR020568">
    <property type="entry name" value="Ribosomal_Su5_D2-typ_SF"/>
</dbReference>
<dbReference type="GO" id="GO:0071035">
    <property type="term" value="P:nuclear polyadenylation-dependent rRNA catabolic process"/>
    <property type="evidence" value="ECO:0007669"/>
    <property type="project" value="TreeGrafter"/>
</dbReference>
<dbReference type="GO" id="GO:0034476">
    <property type="term" value="P:U5 snRNA 3'-end processing"/>
    <property type="evidence" value="ECO:0007669"/>
    <property type="project" value="TreeGrafter"/>
</dbReference>
<dbReference type="GO" id="GO:0000467">
    <property type="term" value="P:exonucleolytic trimming to generate mature 3'-end of 5.8S rRNA from tricistronic rRNA transcript (SSU-rRNA, 5.8S rRNA, LSU-rRNA)"/>
    <property type="evidence" value="ECO:0007669"/>
    <property type="project" value="TreeGrafter"/>
</dbReference>
<dbReference type="FunFam" id="3.30.230.70:FF:000007">
    <property type="entry name" value="Exosome complex component RRP45B"/>
    <property type="match status" value="1"/>
</dbReference>
<dbReference type="PANTHER" id="PTHR11097:SF14">
    <property type="entry name" value="EXOSOME COMPLEX COMPONENT RRP45"/>
    <property type="match status" value="1"/>
</dbReference>